<dbReference type="EMBL" id="FWXV01000006">
    <property type="protein sequence ID" value="SMD20725.1"/>
    <property type="molecule type" value="Genomic_DNA"/>
</dbReference>
<gene>
    <name evidence="2" type="ORF">SAMN05661093_06560</name>
</gene>
<feature type="region of interest" description="Disordered" evidence="1">
    <location>
        <begin position="397"/>
        <end position="418"/>
    </location>
</feature>
<dbReference type="PANTHER" id="PTHR47691">
    <property type="entry name" value="REGULATOR-RELATED"/>
    <property type="match status" value="1"/>
</dbReference>
<organism evidence="2 3">
    <name type="scientific">Kibdelosporangium aridum</name>
    <dbReference type="NCBI Taxonomy" id="2030"/>
    <lineage>
        <taxon>Bacteria</taxon>
        <taxon>Bacillati</taxon>
        <taxon>Actinomycetota</taxon>
        <taxon>Actinomycetes</taxon>
        <taxon>Pseudonocardiales</taxon>
        <taxon>Pseudonocardiaceae</taxon>
        <taxon>Kibdelosporangium</taxon>
    </lineage>
</organism>
<evidence type="ECO:0000313" key="3">
    <source>
        <dbReference type="Proteomes" id="UP000192674"/>
    </source>
</evidence>
<dbReference type="InterPro" id="IPR011990">
    <property type="entry name" value="TPR-like_helical_dom_sf"/>
</dbReference>
<protein>
    <submittedName>
        <fullName evidence="2">Uncharacterized protein</fullName>
    </submittedName>
</protein>
<dbReference type="Gene3D" id="1.25.40.10">
    <property type="entry name" value="Tetratricopeptide repeat domain"/>
    <property type="match status" value="1"/>
</dbReference>
<reference evidence="2 3" key="1">
    <citation type="submission" date="2017-04" db="EMBL/GenBank/DDBJ databases">
        <authorList>
            <person name="Afonso C.L."/>
            <person name="Miller P.J."/>
            <person name="Scott M.A."/>
            <person name="Spackman E."/>
            <person name="Goraichik I."/>
            <person name="Dimitrov K.M."/>
            <person name="Suarez D.L."/>
            <person name="Swayne D.E."/>
        </authorList>
    </citation>
    <scope>NUCLEOTIDE SEQUENCE [LARGE SCALE GENOMIC DNA]</scope>
    <source>
        <strain evidence="2 3">DSM 43828</strain>
    </source>
</reference>
<keyword evidence="3" id="KW-1185">Reference proteome</keyword>
<dbReference type="RefSeq" id="WP_200825794.1">
    <property type="nucleotide sequence ID" value="NZ_FWXV01000006.1"/>
</dbReference>
<accession>A0A1Y5XWV8</accession>
<dbReference type="Proteomes" id="UP000192674">
    <property type="component" value="Unassembled WGS sequence"/>
</dbReference>
<proteinExistence type="predicted"/>
<name>A0A1Y5XWV8_KIBAR</name>
<sequence>MWALLSVFVGSFDLTAAEAVCAGEDIGPVDVLDTVAGLVDKSVLVSERHGETIRYRLLSSLRDYGLEKLTELGEVFAARCRHRDHYLRLAEARERQWFGPRQLEIAENLRVELDNFRAALHFCVTTPGEAPHGLNLAGTLWCYWTPCGAHGEMRHWLHQALRHGAKPSGVRVKAHWAGGTFIMIHSRSAAALLAGASPGRLAPLREDLPVATPVADYIPGWQQAKGELVSFIVLGRIELACTLVFHARPDQAVPLCVEALTMCEARGEQWARSYALRTLALAWWVMGQYDSATTHAHDCLRLEYVVHDRQSLGMTLDLLAAIAASKGDAERAAVLLGAAERIWRDIGHGPLELQRRQVGQIRASEWRSPRGPGRSWLRAGLPARRSAFAGRCRRLRPAGSAQGSRAARIAQDGPGHGR</sequence>
<evidence type="ECO:0000313" key="2">
    <source>
        <dbReference type="EMBL" id="SMD20725.1"/>
    </source>
</evidence>
<evidence type="ECO:0000256" key="1">
    <source>
        <dbReference type="SAM" id="MobiDB-lite"/>
    </source>
</evidence>
<dbReference type="SUPFAM" id="SSF48452">
    <property type="entry name" value="TPR-like"/>
    <property type="match status" value="1"/>
</dbReference>
<dbReference type="AlphaFoldDB" id="A0A1Y5XWV8"/>
<dbReference type="PANTHER" id="PTHR47691:SF3">
    <property type="entry name" value="HTH-TYPE TRANSCRIPTIONAL REGULATOR RV0890C-RELATED"/>
    <property type="match status" value="1"/>
</dbReference>